<name>A0A1H9EXB8_9GAMM</name>
<dbReference type="AlphaFoldDB" id="A0A1H9EXB8"/>
<dbReference type="GO" id="GO:0003677">
    <property type="term" value="F:DNA binding"/>
    <property type="evidence" value="ECO:0007669"/>
    <property type="project" value="UniProtKB-KW"/>
</dbReference>
<evidence type="ECO:0000313" key="5">
    <source>
        <dbReference type="EMBL" id="SEQ30269.1"/>
    </source>
</evidence>
<gene>
    <name evidence="5" type="ORF">SAMN03080615_01123</name>
</gene>
<dbReference type="SMART" id="SM00895">
    <property type="entry name" value="FCD"/>
    <property type="match status" value="1"/>
</dbReference>
<dbReference type="InterPro" id="IPR036390">
    <property type="entry name" value="WH_DNA-bd_sf"/>
</dbReference>
<dbReference type="SUPFAM" id="SSF48008">
    <property type="entry name" value="GntR ligand-binding domain-like"/>
    <property type="match status" value="1"/>
</dbReference>
<evidence type="ECO:0000313" key="6">
    <source>
        <dbReference type="Proteomes" id="UP000198749"/>
    </source>
</evidence>
<evidence type="ECO:0000256" key="3">
    <source>
        <dbReference type="ARBA" id="ARBA00023163"/>
    </source>
</evidence>
<feature type="domain" description="HTH gntR-type" evidence="4">
    <location>
        <begin position="11"/>
        <end position="78"/>
    </location>
</feature>
<proteinExistence type="predicted"/>
<dbReference type="PANTHER" id="PTHR43537">
    <property type="entry name" value="TRANSCRIPTIONAL REGULATOR, GNTR FAMILY"/>
    <property type="match status" value="1"/>
</dbReference>
<dbReference type="OrthoDB" id="8066003at2"/>
<dbReference type="InterPro" id="IPR036388">
    <property type="entry name" value="WH-like_DNA-bd_sf"/>
</dbReference>
<sequence length="226" mass="25047">MATQSSKKSQSSRAEHAYQQLLNAIVSGELKPGSRIREVELAEWLKISRTPVREAVRRLESEGLICLVGHKGMAVAELDYQAVIELYQMREVLEAAAASLAAKHASEPEIFSLREIFNQEKQQSGNVAIQAEINRAFHNAIYHAAHNRYLLKSLSSLRDAMALLGSTTYTLPSRSETALAEHQRILEAIEKGDSVAAEQAARDHIRQAQQARIRILTGELSNQPPA</sequence>
<keyword evidence="1" id="KW-0805">Transcription regulation</keyword>
<dbReference type="PRINTS" id="PR00035">
    <property type="entry name" value="HTHGNTR"/>
</dbReference>
<organism evidence="5 6">
    <name type="scientific">Amphritea atlantica</name>
    <dbReference type="NCBI Taxonomy" id="355243"/>
    <lineage>
        <taxon>Bacteria</taxon>
        <taxon>Pseudomonadati</taxon>
        <taxon>Pseudomonadota</taxon>
        <taxon>Gammaproteobacteria</taxon>
        <taxon>Oceanospirillales</taxon>
        <taxon>Oceanospirillaceae</taxon>
        <taxon>Amphritea</taxon>
    </lineage>
</organism>
<evidence type="ECO:0000256" key="2">
    <source>
        <dbReference type="ARBA" id="ARBA00023125"/>
    </source>
</evidence>
<accession>A0A1H9EXB8</accession>
<dbReference type="SUPFAM" id="SSF46785">
    <property type="entry name" value="Winged helix' DNA-binding domain"/>
    <property type="match status" value="1"/>
</dbReference>
<dbReference type="RefSeq" id="WP_091355085.1">
    <property type="nucleotide sequence ID" value="NZ_AP025284.1"/>
</dbReference>
<dbReference type="CDD" id="cd07377">
    <property type="entry name" value="WHTH_GntR"/>
    <property type="match status" value="1"/>
</dbReference>
<dbReference type="Gene3D" id="1.20.120.530">
    <property type="entry name" value="GntR ligand-binding domain-like"/>
    <property type="match status" value="1"/>
</dbReference>
<dbReference type="InterPro" id="IPR000524">
    <property type="entry name" value="Tscrpt_reg_HTH_GntR"/>
</dbReference>
<dbReference type="Pfam" id="PF00392">
    <property type="entry name" value="GntR"/>
    <property type="match status" value="1"/>
</dbReference>
<evidence type="ECO:0000259" key="4">
    <source>
        <dbReference type="PROSITE" id="PS50949"/>
    </source>
</evidence>
<dbReference type="InterPro" id="IPR008920">
    <property type="entry name" value="TF_FadR/GntR_C"/>
</dbReference>
<protein>
    <submittedName>
        <fullName evidence="5">DNA-binding transcriptional regulator, GntR family</fullName>
    </submittedName>
</protein>
<dbReference type="Gene3D" id="1.10.10.10">
    <property type="entry name" value="Winged helix-like DNA-binding domain superfamily/Winged helix DNA-binding domain"/>
    <property type="match status" value="1"/>
</dbReference>
<keyword evidence="6" id="KW-1185">Reference proteome</keyword>
<dbReference type="EMBL" id="FOGB01000002">
    <property type="protein sequence ID" value="SEQ30269.1"/>
    <property type="molecule type" value="Genomic_DNA"/>
</dbReference>
<dbReference type="InterPro" id="IPR011711">
    <property type="entry name" value="GntR_C"/>
</dbReference>
<keyword evidence="2 5" id="KW-0238">DNA-binding</keyword>
<keyword evidence="3" id="KW-0804">Transcription</keyword>
<dbReference type="GO" id="GO:0003700">
    <property type="term" value="F:DNA-binding transcription factor activity"/>
    <property type="evidence" value="ECO:0007669"/>
    <property type="project" value="InterPro"/>
</dbReference>
<dbReference type="PROSITE" id="PS50949">
    <property type="entry name" value="HTH_GNTR"/>
    <property type="match status" value="1"/>
</dbReference>
<evidence type="ECO:0000256" key="1">
    <source>
        <dbReference type="ARBA" id="ARBA00023015"/>
    </source>
</evidence>
<dbReference type="Pfam" id="PF07729">
    <property type="entry name" value="FCD"/>
    <property type="match status" value="1"/>
</dbReference>
<dbReference type="SMART" id="SM00345">
    <property type="entry name" value="HTH_GNTR"/>
    <property type="match status" value="1"/>
</dbReference>
<reference evidence="6" key="1">
    <citation type="submission" date="2016-10" db="EMBL/GenBank/DDBJ databases">
        <authorList>
            <person name="Varghese N."/>
            <person name="Submissions S."/>
        </authorList>
    </citation>
    <scope>NUCLEOTIDE SEQUENCE [LARGE SCALE GENOMIC DNA]</scope>
    <source>
        <strain evidence="6">DSM 18887</strain>
    </source>
</reference>
<dbReference type="Proteomes" id="UP000198749">
    <property type="component" value="Unassembled WGS sequence"/>
</dbReference>
<dbReference type="PANTHER" id="PTHR43537:SF49">
    <property type="entry name" value="TRANSCRIPTIONAL REGULATORY PROTEIN"/>
    <property type="match status" value="1"/>
</dbReference>
<dbReference type="STRING" id="355243.SAMN03080615_01123"/>